<dbReference type="AlphaFoldDB" id="A0AAG5D667"/>
<sequence>MSISSSASITLRRSLRCLRNLRLMPTRSRSPSYSFGSSSGLIFAFHSIIVL</sequence>
<proteinExistence type="predicted"/>
<keyword evidence="2" id="KW-1185">Reference proteome</keyword>
<name>A0AAG5D667_ANOAO</name>
<dbReference type="Proteomes" id="UP000075880">
    <property type="component" value="Unassembled WGS sequence"/>
</dbReference>
<reference evidence="1" key="1">
    <citation type="submission" date="2024-04" db="UniProtKB">
        <authorList>
            <consortium name="EnsemblMetazoa"/>
        </authorList>
    </citation>
    <scope>IDENTIFICATION</scope>
    <source>
        <strain evidence="1">EBRO</strain>
    </source>
</reference>
<organism evidence="1 2">
    <name type="scientific">Anopheles atroparvus</name>
    <name type="common">European mosquito</name>
    <dbReference type="NCBI Taxonomy" id="41427"/>
    <lineage>
        <taxon>Eukaryota</taxon>
        <taxon>Metazoa</taxon>
        <taxon>Ecdysozoa</taxon>
        <taxon>Arthropoda</taxon>
        <taxon>Hexapoda</taxon>
        <taxon>Insecta</taxon>
        <taxon>Pterygota</taxon>
        <taxon>Neoptera</taxon>
        <taxon>Endopterygota</taxon>
        <taxon>Diptera</taxon>
        <taxon>Nematocera</taxon>
        <taxon>Culicoidea</taxon>
        <taxon>Culicidae</taxon>
        <taxon>Anophelinae</taxon>
        <taxon>Anopheles</taxon>
    </lineage>
</organism>
<dbReference type="EnsemblMetazoa" id="ENSAATROPT007073">
    <property type="protein sequence ID" value="ENSAATROPP006349"/>
    <property type="gene ID" value="ENSAATROPG005764"/>
</dbReference>
<evidence type="ECO:0000313" key="1">
    <source>
        <dbReference type="EnsemblMetazoa" id="ENSAATROPP006349"/>
    </source>
</evidence>
<evidence type="ECO:0000313" key="2">
    <source>
        <dbReference type="Proteomes" id="UP000075880"/>
    </source>
</evidence>
<accession>A0AAG5D667</accession>
<protein>
    <submittedName>
        <fullName evidence="1">Uncharacterized protein</fullName>
    </submittedName>
</protein>